<dbReference type="EMBL" id="CP001778">
    <property type="protein sequence ID" value="ADD45747.1"/>
    <property type="molecule type" value="Genomic_DNA"/>
</dbReference>
<dbReference type="STRING" id="446470.Snas_6123"/>
<sequence length="57" mass="6444">MNTIYRNAFDNGEDYGPHGPNAWNGKTCAHCTAEKGHTVEWPCSPARKLRERDRGAR</sequence>
<proteinExistence type="predicted"/>
<evidence type="ECO:0000313" key="2">
    <source>
        <dbReference type="Proteomes" id="UP000000844"/>
    </source>
</evidence>
<dbReference type="HOGENOM" id="CLU_2994515_0_0_11"/>
<evidence type="ECO:0000313" key="1">
    <source>
        <dbReference type="EMBL" id="ADD45747.1"/>
    </source>
</evidence>
<keyword evidence="2" id="KW-1185">Reference proteome</keyword>
<accession>D3Q1G7</accession>
<name>D3Q1G7_STANL</name>
<dbReference type="AlphaFoldDB" id="D3Q1G7"/>
<organism evidence="1 2">
    <name type="scientific">Stackebrandtia nassauensis (strain DSM 44728 / CIP 108903 / NRRL B-16338 / NBRC 102104 / LLR-40K-21)</name>
    <dbReference type="NCBI Taxonomy" id="446470"/>
    <lineage>
        <taxon>Bacteria</taxon>
        <taxon>Bacillati</taxon>
        <taxon>Actinomycetota</taxon>
        <taxon>Actinomycetes</taxon>
        <taxon>Glycomycetales</taxon>
        <taxon>Glycomycetaceae</taxon>
        <taxon>Stackebrandtia</taxon>
    </lineage>
</organism>
<dbReference type="KEGG" id="sna:Snas_6123"/>
<reference evidence="1 2" key="1">
    <citation type="journal article" date="2009" name="Stand. Genomic Sci.">
        <title>Complete genome sequence of Stackebrandtia nassauensis type strain (LLR-40K-21).</title>
        <authorList>
            <person name="Munk C."/>
            <person name="Lapidus A."/>
            <person name="Copeland A."/>
            <person name="Jando M."/>
            <person name="Mayilraj S."/>
            <person name="Glavina Del Rio T."/>
            <person name="Nolan M."/>
            <person name="Chen F."/>
            <person name="Lucas S."/>
            <person name="Tice H."/>
            <person name="Cheng J.F."/>
            <person name="Han C."/>
            <person name="Detter J.C."/>
            <person name="Bruce D."/>
            <person name="Goodwin L."/>
            <person name="Chain P."/>
            <person name="Pitluck S."/>
            <person name="Goker M."/>
            <person name="Ovchinikova G."/>
            <person name="Pati A."/>
            <person name="Ivanova N."/>
            <person name="Mavromatis K."/>
            <person name="Chen A."/>
            <person name="Palaniappan K."/>
            <person name="Land M."/>
            <person name="Hauser L."/>
            <person name="Chang Y.J."/>
            <person name="Jeffries C.D."/>
            <person name="Bristow J."/>
            <person name="Eisen J.A."/>
            <person name="Markowitz V."/>
            <person name="Hugenholtz P."/>
            <person name="Kyrpides N.C."/>
            <person name="Klenk H.P."/>
        </authorList>
    </citation>
    <scope>NUCLEOTIDE SEQUENCE [LARGE SCALE GENOMIC DNA]</scope>
    <source>
        <strain evidence="2">DSM 44728 / CIP 108903 / NRRL B-16338 / NBRC 102104 / LLR-40K-21</strain>
    </source>
</reference>
<protein>
    <submittedName>
        <fullName evidence="1">Uncharacterized protein</fullName>
    </submittedName>
</protein>
<gene>
    <name evidence="1" type="ordered locus">Snas_6123</name>
</gene>
<dbReference type="Proteomes" id="UP000000844">
    <property type="component" value="Chromosome"/>
</dbReference>
<dbReference type="RefSeq" id="WP_013021318.1">
    <property type="nucleotide sequence ID" value="NC_013947.1"/>
</dbReference>